<feature type="domain" description="DUF1330" evidence="1">
    <location>
        <begin position="16"/>
        <end position="89"/>
    </location>
</feature>
<name>A0A1X2KKS0_9MYCO</name>
<protein>
    <recommendedName>
        <fullName evidence="1">DUF1330 domain-containing protein</fullName>
    </recommendedName>
</protein>
<dbReference type="AlphaFoldDB" id="A0A1X2KKS0"/>
<reference evidence="2 3" key="1">
    <citation type="submission" date="2017-04" db="EMBL/GenBank/DDBJ databases">
        <title>The new phylogeny of genus Mycobacterium.</title>
        <authorList>
            <person name="Tortoli E."/>
            <person name="Trovato A."/>
            <person name="Cirillo D.M."/>
        </authorList>
    </citation>
    <scope>NUCLEOTIDE SEQUENCE [LARGE SCALE GENOMIC DNA]</scope>
    <source>
        <strain evidence="2 3">DSM 45247</strain>
    </source>
</reference>
<gene>
    <name evidence="2" type="ORF">B8W69_26455</name>
</gene>
<dbReference type="InterPro" id="IPR011008">
    <property type="entry name" value="Dimeric_a/b-barrel"/>
</dbReference>
<evidence type="ECO:0000313" key="2">
    <source>
        <dbReference type="EMBL" id="OSC22369.1"/>
    </source>
</evidence>
<dbReference type="Proteomes" id="UP000242320">
    <property type="component" value="Unassembled WGS sequence"/>
</dbReference>
<dbReference type="SUPFAM" id="SSF54909">
    <property type="entry name" value="Dimeric alpha+beta barrel"/>
    <property type="match status" value="1"/>
</dbReference>
<dbReference type="OrthoDB" id="516779at2"/>
<evidence type="ECO:0000313" key="3">
    <source>
        <dbReference type="Proteomes" id="UP000242320"/>
    </source>
</evidence>
<dbReference type="EMBL" id="NCXM01000039">
    <property type="protein sequence ID" value="OSC22369.1"/>
    <property type="molecule type" value="Genomic_DNA"/>
</dbReference>
<organism evidence="2 3">
    <name type="scientific">Mycolicibacterium vulneris</name>
    <dbReference type="NCBI Taxonomy" id="547163"/>
    <lineage>
        <taxon>Bacteria</taxon>
        <taxon>Bacillati</taxon>
        <taxon>Actinomycetota</taxon>
        <taxon>Actinomycetes</taxon>
        <taxon>Mycobacteriales</taxon>
        <taxon>Mycobacteriaceae</taxon>
        <taxon>Mycolicibacterium</taxon>
    </lineage>
</organism>
<sequence length="95" mass="10601">MKQTSCVLLWCRPGTEKALAEYEDAVLALVGEHGGKVLQRARGDGRDGNPLEIQVYEWPSTEAREAFMADPRRTAMAAQRDRAIARTDIFPVELV</sequence>
<comment type="caution">
    <text evidence="2">The sequence shown here is derived from an EMBL/GenBank/DDBJ whole genome shotgun (WGS) entry which is preliminary data.</text>
</comment>
<proteinExistence type="predicted"/>
<dbReference type="Pfam" id="PF07045">
    <property type="entry name" value="DUF1330"/>
    <property type="match status" value="1"/>
</dbReference>
<dbReference type="Gene3D" id="3.30.70.100">
    <property type="match status" value="1"/>
</dbReference>
<evidence type="ECO:0000259" key="1">
    <source>
        <dbReference type="Pfam" id="PF07045"/>
    </source>
</evidence>
<dbReference type="InterPro" id="IPR010753">
    <property type="entry name" value="DUF1330"/>
</dbReference>
<accession>A0A1X2KKS0</accession>
<keyword evidence="3" id="KW-1185">Reference proteome</keyword>